<dbReference type="InterPro" id="IPR057434">
    <property type="entry name" value="LMF1/2_N"/>
</dbReference>
<evidence type="ECO:0000313" key="13">
    <source>
        <dbReference type="Proteomes" id="UP001516023"/>
    </source>
</evidence>
<feature type="transmembrane region" description="Helical" evidence="9">
    <location>
        <begin position="285"/>
        <end position="303"/>
    </location>
</feature>
<name>A0ABD3QLE2_9STRA</name>
<evidence type="ECO:0000256" key="5">
    <source>
        <dbReference type="ARBA" id="ARBA00022989"/>
    </source>
</evidence>
<comment type="caution">
    <text evidence="12">The sequence shown here is derived from an EMBL/GenBank/DDBJ whole genome shotgun (WGS) entry which is preliminary data.</text>
</comment>
<evidence type="ECO:0000256" key="9">
    <source>
        <dbReference type="SAM" id="Phobius"/>
    </source>
</evidence>
<sequence>MLRLPLSNLYLSSVGAIFTIAFISYYVQYPALSSQSAGIEPCERIFRQVFPRLYENAIVSGYFDVDSFVELMNLVGIVVSTVIASGIAQHGSLFILVSAIYRLLYTLGGSFYTFQWDILLLETGYLTALCFAPWQSLRLENVIGAGVWPLRFLLFKLMFMSGVVKIQAECPTWQNLTALEFHFATQCLPGPLAWHAHQLHPLLLRLGVAATFVIEIPAAFLLIFPLKTVRKVGAWLQILLQVLIIATGNYNFFNLLTIALCFTCMMGEESNKALDQRQRQWKSELAASMVFLAWSCTQMFQVYHEQHPIQSGRQVMGVRLALSTHDCNLMIQKIVPACAVFVLTITIFNGVQWVAKETSFHRRLTSLIHVLVCSFCVIATAVPLYGLNPSMKQPILFEKTLQGIPHNNFLTSSGYGLFRRMTGVGRVAIQNGDESFGWAGLSPSVVARPEIIIEALLEDTHDSNINLASDAEERGVWHELNFRWKPGDTTTWPRQVAPHQPRFDWRMWFAALGSYQYNPWLLSFVDKLLNACPVVVDLLDEPGILSGNKRILKVRANTYYYDFTRLDTEWARGIPDATILPNQSLWQRPEQVWSRKLGQQYLPPIEKGNPSLQQFLRLNGFQSPVCVHLKDRCASLSSSAKLACRIAVLARRWNRPCLMSVFAFALCLRHVFAVSPKLRSKSSNVRKGKTD</sequence>
<dbReference type="AlphaFoldDB" id="A0ABD3QLE2"/>
<dbReference type="Pfam" id="PF06762">
    <property type="entry name" value="LMF1"/>
    <property type="match status" value="1"/>
</dbReference>
<evidence type="ECO:0000259" key="11">
    <source>
        <dbReference type="Pfam" id="PF25179"/>
    </source>
</evidence>
<dbReference type="Pfam" id="PF25179">
    <property type="entry name" value="LMF1_C"/>
    <property type="match status" value="1"/>
</dbReference>
<feature type="domain" description="Lipase maturation factor 1/2 C-terminal" evidence="11">
    <location>
        <begin position="447"/>
        <end position="570"/>
    </location>
</feature>
<evidence type="ECO:0000256" key="8">
    <source>
        <dbReference type="ARBA" id="ARBA00040643"/>
    </source>
</evidence>
<comment type="similarity">
    <text evidence="2">Belongs to the lipase maturation factor family.</text>
</comment>
<evidence type="ECO:0000259" key="10">
    <source>
        <dbReference type="Pfam" id="PF06762"/>
    </source>
</evidence>
<proteinExistence type="inferred from homology"/>
<evidence type="ECO:0000256" key="1">
    <source>
        <dbReference type="ARBA" id="ARBA00004477"/>
    </source>
</evidence>
<evidence type="ECO:0000256" key="7">
    <source>
        <dbReference type="ARBA" id="ARBA00023180"/>
    </source>
</evidence>
<accession>A0ABD3QLE2</accession>
<dbReference type="EMBL" id="JABMIG020000029">
    <property type="protein sequence ID" value="KAL3801034.1"/>
    <property type="molecule type" value="Genomic_DNA"/>
</dbReference>
<keyword evidence="3 9" id="KW-0812">Transmembrane</keyword>
<feature type="transmembrane region" description="Helical" evidence="9">
    <location>
        <begin position="202"/>
        <end position="226"/>
    </location>
</feature>
<feature type="transmembrane region" description="Helical" evidence="9">
    <location>
        <begin position="238"/>
        <end position="264"/>
    </location>
</feature>
<evidence type="ECO:0000256" key="6">
    <source>
        <dbReference type="ARBA" id="ARBA00023136"/>
    </source>
</evidence>
<keyword evidence="13" id="KW-1185">Reference proteome</keyword>
<feature type="transmembrane region" description="Helical" evidence="9">
    <location>
        <begin position="367"/>
        <end position="387"/>
    </location>
</feature>
<gene>
    <name evidence="12" type="ORF">HJC23_002327</name>
</gene>
<organism evidence="12 13">
    <name type="scientific">Cyclotella cryptica</name>
    <dbReference type="NCBI Taxonomy" id="29204"/>
    <lineage>
        <taxon>Eukaryota</taxon>
        <taxon>Sar</taxon>
        <taxon>Stramenopiles</taxon>
        <taxon>Ochrophyta</taxon>
        <taxon>Bacillariophyta</taxon>
        <taxon>Coscinodiscophyceae</taxon>
        <taxon>Thalassiosirophycidae</taxon>
        <taxon>Stephanodiscales</taxon>
        <taxon>Stephanodiscaceae</taxon>
        <taxon>Cyclotella</taxon>
    </lineage>
</organism>
<dbReference type="PANTHER" id="PTHR14463">
    <property type="entry name" value="LIPASE MATURATION FACTOR"/>
    <property type="match status" value="1"/>
</dbReference>
<feature type="domain" description="Lipase maturation factor 1/2 N-terminal" evidence="10">
    <location>
        <begin position="112"/>
        <end position="267"/>
    </location>
</feature>
<feature type="transmembrane region" description="Helical" evidence="9">
    <location>
        <begin position="74"/>
        <end position="104"/>
    </location>
</feature>
<feature type="transmembrane region" description="Helical" evidence="9">
    <location>
        <begin position="142"/>
        <end position="159"/>
    </location>
</feature>
<evidence type="ECO:0000256" key="3">
    <source>
        <dbReference type="ARBA" id="ARBA00022692"/>
    </source>
</evidence>
<feature type="transmembrane region" description="Helical" evidence="9">
    <location>
        <begin position="9"/>
        <end position="27"/>
    </location>
</feature>
<keyword evidence="7" id="KW-0325">Glycoprotein</keyword>
<keyword evidence="6 9" id="KW-0472">Membrane</keyword>
<dbReference type="GO" id="GO:0005789">
    <property type="term" value="C:endoplasmic reticulum membrane"/>
    <property type="evidence" value="ECO:0007669"/>
    <property type="project" value="UniProtKB-SubCell"/>
</dbReference>
<comment type="subcellular location">
    <subcellularLocation>
        <location evidence="1">Endoplasmic reticulum membrane</location>
        <topology evidence="1">Multi-pass membrane protein</topology>
    </subcellularLocation>
</comment>
<protein>
    <recommendedName>
        <fullName evidence="8">Lipase maturation factor 2</fullName>
    </recommendedName>
</protein>
<feature type="transmembrane region" description="Helical" evidence="9">
    <location>
        <begin position="334"/>
        <end position="355"/>
    </location>
</feature>
<evidence type="ECO:0000313" key="12">
    <source>
        <dbReference type="EMBL" id="KAL3801034.1"/>
    </source>
</evidence>
<evidence type="ECO:0000256" key="4">
    <source>
        <dbReference type="ARBA" id="ARBA00022824"/>
    </source>
</evidence>
<dbReference type="InterPro" id="IPR057433">
    <property type="entry name" value="LMF1/2_C"/>
</dbReference>
<dbReference type="InterPro" id="IPR009613">
    <property type="entry name" value="LMF"/>
</dbReference>
<keyword evidence="5 9" id="KW-1133">Transmembrane helix</keyword>
<dbReference type="PANTHER" id="PTHR14463:SF5">
    <property type="entry name" value="LIPASE MATURATION FACTOR 2"/>
    <property type="match status" value="1"/>
</dbReference>
<evidence type="ECO:0000256" key="2">
    <source>
        <dbReference type="ARBA" id="ARBA00005512"/>
    </source>
</evidence>
<keyword evidence="4" id="KW-0256">Endoplasmic reticulum</keyword>
<dbReference type="Proteomes" id="UP001516023">
    <property type="component" value="Unassembled WGS sequence"/>
</dbReference>
<reference evidence="12 13" key="1">
    <citation type="journal article" date="2020" name="G3 (Bethesda)">
        <title>Improved Reference Genome for Cyclotella cryptica CCMP332, a Model for Cell Wall Morphogenesis, Salinity Adaptation, and Lipid Production in Diatoms (Bacillariophyta).</title>
        <authorList>
            <person name="Roberts W.R."/>
            <person name="Downey K.M."/>
            <person name="Ruck E.C."/>
            <person name="Traller J.C."/>
            <person name="Alverson A.J."/>
        </authorList>
    </citation>
    <scope>NUCLEOTIDE SEQUENCE [LARGE SCALE GENOMIC DNA]</scope>
    <source>
        <strain evidence="12 13">CCMP332</strain>
    </source>
</reference>